<keyword evidence="2" id="KW-1185">Reference proteome</keyword>
<organism evidence="1 2">
    <name type="scientific">Solidesulfovibrio carbinolicus</name>
    <dbReference type="NCBI Taxonomy" id="296842"/>
    <lineage>
        <taxon>Bacteria</taxon>
        <taxon>Pseudomonadati</taxon>
        <taxon>Thermodesulfobacteriota</taxon>
        <taxon>Desulfovibrionia</taxon>
        <taxon>Desulfovibrionales</taxon>
        <taxon>Desulfovibrionaceae</taxon>
        <taxon>Solidesulfovibrio</taxon>
    </lineage>
</organism>
<reference evidence="1 2" key="1">
    <citation type="submission" date="2018-02" db="EMBL/GenBank/DDBJ databases">
        <title>Genome sequence of Desulfovibrio carbinolicus DSM 3852.</title>
        <authorList>
            <person name="Wilbanks E."/>
            <person name="Skennerton C.T."/>
            <person name="Orphan V.J."/>
        </authorList>
    </citation>
    <scope>NUCLEOTIDE SEQUENCE [LARGE SCALE GENOMIC DNA]</scope>
    <source>
        <strain evidence="1 2">DSM 3852</strain>
    </source>
</reference>
<accession>A0A4P6HKZ0</accession>
<dbReference type="Pfam" id="PF05096">
    <property type="entry name" value="Glu_cyclase_2"/>
    <property type="match status" value="1"/>
</dbReference>
<dbReference type="InterPro" id="IPR015943">
    <property type="entry name" value="WD40/YVTN_repeat-like_dom_sf"/>
</dbReference>
<dbReference type="Proteomes" id="UP000293296">
    <property type="component" value="Chromosome"/>
</dbReference>
<dbReference type="Gene3D" id="2.130.10.10">
    <property type="entry name" value="YVTN repeat-like/Quinoprotein amine dehydrogenase"/>
    <property type="match status" value="1"/>
</dbReference>
<dbReference type="EMBL" id="CP026538">
    <property type="protein sequence ID" value="QAZ67863.1"/>
    <property type="molecule type" value="Genomic_DNA"/>
</dbReference>
<dbReference type="SUPFAM" id="SSF63825">
    <property type="entry name" value="YWTD domain"/>
    <property type="match status" value="1"/>
</dbReference>
<gene>
    <name evidence="1" type="ORF">C3Y92_11785</name>
</gene>
<sequence length="275" mass="29236">MSWIIKRLAPGGAAIWAFLIFLPVLSDAAPVLPVVVKARLPHDPSAFTQGLVYRDGVFYESTGLYGRSSLRRVDPATGQVLARRELPRELFGEGLALSGGSLYQLTWREGRVLLADPSDLSPRGELALPTEGWGACALDGRLVVSDGSDQLFFYDPKTMAALGSVAVTDDGRPVSRLNELETVAGRIWANVWGDNRIAVIDPATGRVAAWLDCSGLRPGTVAVDFVNVLNGIAHDPATGRVWVTGKRWPELYEIAVPGLPTGGAPLSGLGGGAKP</sequence>
<dbReference type="AlphaFoldDB" id="A0A4P6HKZ0"/>
<dbReference type="OrthoDB" id="9783700at2"/>
<proteinExistence type="predicted"/>
<protein>
    <submittedName>
        <fullName evidence="1">Glutamine cyclotransferase</fullName>
    </submittedName>
</protein>
<evidence type="ECO:0000313" key="2">
    <source>
        <dbReference type="Proteomes" id="UP000293296"/>
    </source>
</evidence>
<dbReference type="InterPro" id="IPR007788">
    <property type="entry name" value="QCT"/>
</dbReference>
<dbReference type="KEGG" id="dcb:C3Y92_11785"/>
<evidence type="ECO:0000313" key="1">
    <source>
        <dbReference type="EMBL" id="QAZ67863.1"/>
    </source>
</evidence>
<dbReference type="RefSeq" id="WP_129352834.1">
    <property type="nucleotide sequence ID" value="NZ_CP026538.1"/>
</dbReference>
<dbReference type="PANTHER" id="PTHR31270:SF1">
    <property type="entry name" value="GLUTAMINYL-PEPTIDE CYCLOTRANSFERASE"/>
    <property type="match status" value="1"/>
</dbReference>
<keyword evidence="1" id="KW-0808">Transferase</keyword>
<dbReference type="GO" id="GO:0016603">
    <property type="term" value="F:glutaminyl-peptide cyclotransferase activity"/>
    <property type="evidence" value="ECO:0007669"/>
    <property type="project" value="InterPro"/>
</dbReference>
<dbReference type="PANTHER" id="PTHR31270">
    <property type="entry name" value="GLUTAMINYL-PEPTIDE CYCLOTRANSFERASE"/>
    <property type="match status" value="1"/>
</dbReference>
<name>A0A4P6HKZ0_9BACT</name>